<dbReference type="EC" id="2.7.1.12" evidence="3"/>
<comment type="catalytic activity">
    <reaction evidence="8">
        <text>D-gluconate + ATP = 6-phospho-D-gluconate + ADP + H(+)</text>
        <dbReference type="Rhea" id="RHEA:19433"/>
        <dbReference type="ChEBI" id="CHEBI:15378"/>
        <dbReference type="ChEBI" id="CHEBI:18391"/>
        <dbReference type="ChEBI" id="CHEBI:30616"/>
        <dbReference type="ChEBI" id="CHEBI:58759"/>
        <dbReference type="ChEBI" id="CHEBI:456216"/>
        <dbReference type="EC" id="2.7.1.12"/>
    </reaction>
</comment>
<protein>
    <recommendedName>
        <fullName evidence="3">gluconokinase</fullName>
        <ecNumber evidence="3">2.7.1.12</ecNumber>
    </recommendedName>
</protein>
<evidence type="ECO:0000256" key="1">
    <source>
        <dbReference type="ARBA" id="ARBA00004761"/>
    </source>
</evidence>
<dbReference type="PANTHER" id="PTHR43442:SF3">
    <property type="entry name" value="GLUCONOKINASE-RELATED"/>
    <property type="match status" value="1"/>
</dbReference>
<dbReference type="Gene3D" id="3.40.50.300">
    <property type="entry name" value="P-loop containing nucleotide triphosphate hydrolases"/>
    <property type="match status" value="1"/>
</dbReference>
<dbReference type="RefSeq" id="WP_014011413.1">
    <property type="nucleotide sequence ID" value="NZ_FAUH01000013.1"/>
</dbReference>
<dbReference type="SUPFAM" id="SSF52540">
    <property type="entry name" value="P-loop containing nucleoside triphosphate hydrolases"/>
    <property type="match status" value="1"/>
</dbReference>
<keyword evidence="5" id="KW-0547">Nucleotide-binding</keyword>
<evidence type="ECO:0000256" key="6">
    <source>
        <dbReference type="ARBA" id="ARBA00022777"/>
    </source>
</evidence>
<dbReference type="GO" id="GO:0005737">
    <property type="term" value="C:cytoplasm"/>
    <property type="evidence" value="ECO:0007669"/>
    <property type="project" value="TreeGrafter"/>
</dbReference>
<dbReference type="OrthoDB" id="4425083at2"/>
<accession>A0A0X2NMH0</accession>
<reference evidence="11" key="1">
    <citation type="submission" date="2015-11" db="EMBL/GenBank/DDBJ databases">
        <authorList>
            <person name="Dugat-Bony E."/>
        </authorList>
    </citation>
    <scope>NUCLEOTIDE SEQUENCE [LARGE SCALE GENOMIC DNA]</scope>
    <source>
        <strain evidence="11">Mu292</strain>
    </source>
</reference>
<gene>
    <name evidence="10" type="ORF">CVAR292_02003</name>
</gene>
<dbReference type="InterPro" id="IPR006001">
    <property type="entry name" value="Therm_gnt_kin"/>
</dbReference>
<evidence type="ECO:0000256" key="9">
    <source>
        <dbReference type="SAM" id="MobiDB-lite"/>
    </source>
</evidence>
<proteinExistence type="inferred from homology"/>
<keyword evidence="11" id="KW-1185">Reference proteome</keyword>
<evidence type="ECO:0000313" key="11">
    <source>
        <dbReference type="Proteomes" id="UP000182498"/>
    </source>
</evidence>
<feature type="region of interest" description="Disordered" evidence="9">
    <location>
        <begin position="163"/>
        <end position="186"/>
    </location>
</feature>
<dbReference type="AlphaFoldDB" id="A0A0X2NMH0"/>
<dbReference type="Proteomes" id="UP000182498">
    <property type="component" value="Unassembled WGS sequence"/>
</dbReference>
<evidence type="ECO:0000256" key="4">
    <source>
        <dbReference type="ARBA" id="ARBA00022679"/>
    </source>
</evidence>
<dbReference type="PANTHER" id="PTHR43442">
    <property type="entry name" value="GLUCONOKINASE-RELATED"/>
    <property type="match status" value="1"/>
</dbReference>
<comment type="similarity">
    <text evidence="2">Belongs to the gluconokinase GntK/GntV family.</text>
</comment>
<comment type="pathway">
    <text evidence="1">Carbohydrate acid metabolism.</text>
</comment>
<evidence type="ECO:0000256" key="2">
    <source>
        <dbReference type="ARBA" id="ARBA00008420"/>
    </source>
</evidence>
<keyword evidence="7" id="KW-0067">ATP-binding</keyword>
<evidence type="ECO:0000256" key="7">
    <source>
        <dbReference type="ARBA" id="ARBA00022840"/>
    </source>
</evidence>
<evidence type="ECO:0000313" key="10">
    <source>
        <dbReference type="EMBL" id="CUU66656.1"/>
    </source>
</evidence>
<organism evidence="10 11">
    <name type="scientific">Corynebacterium variabile</name>
    <dbReference type="NCBI Taxonomy" id="1727"/>
    <lineage>
        <taxon>Bacteria</taxon>
        <taxon>Bacillati</taxon>
        <taxon>Actinomycetota</taxon>
        <taxon>Actinomycetes</taxon>
        <taxon>Mycobacteriales</taxon>
        <taxon>Corynebacteriaceae</taxon>
        <taxon>Corynebacterium</taxon>
    </lineage>
</organism>
<sequence>MSSKFSPVHVVLSGMNGTGRSGIAEHLSQLTGMPVADATAFHPATSRRKIASGQVLCTADVTGQLHRMRDWIADRAVSGTSTILTCPPLSRADRDALREAEDVAALTGQDGSRVMFIGLAAPDATSTDPVAPDEFGTTVDASGHPEDVADRVLDAIARMRSDQQIAAGSPSMADRLMAQAREAAEQ</sequence>
<dbReference type="GO" id="GO:0005524">
    <property type="term" value="F:ATP binding"/>
    <property type="evidence" value="ECO:0007669"/>
    <property type="project" value="UniProtKB-KW"/>
</dbReference>
<dbReference type="EMBL" id="FAUH01000013">
    <property type="protein sequence ID" value="CUU66656.1"/>
    <property type="molecule type" value="Genomic_DNA"/>
</dbReference>
<evidence type="ECO:0000256" key="3">
    <source>
        <dbReference type="ARBA" id="ARBA00012054"/>
    </source>
</evidence>
<evidence type="ECO:0000256" key="8">
    <source>
        <dbReference type="ARBA" id="ARBA00048090"/>
    </source>
</evidence>
<dbReference type="GO" id="GO:0046316">
    <property type="term" value="F:gluconokinase activity"/>
    <property type="evidence" value="ECO:0007669"/>
    <property type="project" value="UniProtKB-EC"/>
</dbReference>
<name>A0A0X2NMH0_9CORY</name>
<dbReference type="GO" id="GO:0005975">
    <property type="term" value="P:carbohydrate metabolic process"/>
    <property type="evidence" value="ECO:0007669"/>
    <property type="project" value="InterPro"/>
</dbReference>
<keyword evidence="4 10" id="KW-0808">Transferase</keyword>
<keyword evidence="6 10" id="KW-0418">Kinase</keyword>
<dbReference type="InterPro" id="IPR027417">
    <property type="entry name" value="P-loop_NTPase"/>
</dbReference>
<evidence type="ECO:0000256" key="5">
    <source>
        <dbReference type="ARBA" id="ARBA00022741"/>
    </source>
</evidence>